<proteinExistence type="predicted"/>
<gene>
    <name evidence="1" type="ORF">NEUTE1DRAFT_103877</name>
</gene>
<dbReference type="Proteomes" id="UP000008065">
    <property type="component" value="Unassembled WGS sequence"/>
</dbReference>
<accession>F8MXF9</accession>
<keyword evidence="2" id="KW-1185">Reference proteome</keyword>
<name>F8MXF9_NEUT8</name>
<sequence>MLCRAFDFVAAHFRAWTGFQGTYFHIAGIEGKGSHEDGTVWYQKDLLQSWLGSGSGTTGLGMAFKKATGG</sequence>
<dbReference type="HOGENOM" id="CLU_2758421_0_0_1"/>
<organism evidence="1 2">
    <name type="scientific">Neurospora tetrasperma (strain FGSC 2508 / ATCC MYA-4615 / P0657)</name>
    <dbReference type="NCBI Taxonomy" id="510951"/>
    <lineage>
        <taxon>Eukaryota</taxon>
        <taxon>Fungi</taxon>
        <taxon>Dikarya</taxon>
        <taxon>Ascomycota</taxon>
        <taxon>Pezizomycotina</taxon>
        <taxon>Sordariomycetes</taxon>
        <taxon>Sordariomycetidae</taxon>
        <taxon>Sordariales</taxon>
        <taxon>Sordariaceae</taxon>
        <taxon>Neurospora</taxon>
    </lineage>
</organism>
<dbReference type="RefSeq" id="XP_009854388.1">
    <property type="nucleotide sequence ID" value="XM_009856086.1"/>
</dbReference>
<dbReference type="EMBL" id="GL891307">
    <property type="protein sequence ID" value="EGO54430.1"/>
    <property type="molecule type" value="Genomic_DNA"/>
</dbReference>
<dbReference type="GeneID" id="20822058"/>
<dbReference type="KEGG" id="nte:NEUTE1DRAFT103877"/>
<dbReference type="AlphaFoldDB" id="F8MXF9"/>
<protein>
    <submittedName>
        <fullName evidence="1">Uncharacterized protein</fullName>
    </submittedName>
</protein>
<dbReference type="VEuPathDB" id="FungiDB:NEUTE1DRAFT_103877"/>
<evidence type="ECO:0000313" key="2">
    <source>
        <dbReference type="Proteomes" id="UP000008065"/>
    </source>
</evidence>
<reference evidence="2" key="1">
    <citation type="journal article" date="2011" name="Genetics">
        <title>Massive changes in genome architecture accompany the transition to self-fertility in the filamentous fungus Neurospora tetrasperma.</title>
        <authorList>
            <person name="Ellison C.E."/>
            <person name="Stajich J.E."/>
            <person name="Jacobson D.J."/>
            <person name="Natvig D.O."/>
            <person name="Lapidus A."/>
            <person name="Foster B."/>
            <person name="Aerts A."/>
            <person name="Riley R."/>
            <person name="Lindquist E.A."/>
            <person name="Grigoriev I.V."/>
            <person name="Taylor J.W."/>
        </authorList>
    </citation>
    <scope>NUCLEOTIDE SEQUENCE [LARGE SCALE GENOMIC DNA]</scope>
    <source>
        <strain evidence="2">FGSC 2508 / P0657</strain>
    </source>
</reference>
<evidence type="ECO:0000313" key="1">
    <source>
        <dbReference type="EMBL" id="EGO54430.1"/>
    </source>
</evidence>